<dbReference type="Proteomes" id="UP000181981">
    <property type="component" value="Unassembled WGS sequence"/>
</dbReference>
<evidence type="ECO:0000313" key="1">
    <source>
        <dbReference type="EMBL" id="AHW61846.1"/>
    </source>
</evidence>
<sequence>MKVYLKIYNYKQMRISSYIIFVAFCFLCLGKVQGQNATANIRFSIPEVALIDIEPGVDNTVHFSVSSTTESGEAPEVTEISSKSLWINYTSAQLDNSDARSVYAEITSGGLPNGLELEVEASVYKGIGKGNMLGTKEGKIVLSQSPQRIISNIKNCFTGDGEGNGHELTYTLKIADYSEIESTDDTYFVVMYTLSDN</sequence>
<gene>
    <name evidence="1" type="ORF">FH5T_09425</name>
    <name evidence="2" type="ORF">SAMN05444285_10211</name>
</gene>
<dbReference type="HOGENOM" id="CLU_121843_0_0_10"/>
<name>X5E5G5_9BACT</name>
<organism evidence="2 4">
    <name type="scientific">Draconibacterium orientale</name>
    <dbReference type="NCBI Taxonomy" id="1168034"/>
    <lineage>
        <taxon>Bacteria</taxon>
        <taxon>Pseudomonadati</taxon>
        <taxon>Bacteroidota</taxon>
        <taxon>Bacteroidia</taxon>
        <taxon>Marinilabiliales</taxon>
        <taxon>Prolixibacteraceae</taxon>
        <taxon>Draconibacterium</taxon>
    </lineage>
</organism>
<accession>X5E5G5</accession>
<evidence type="ECO:0000313" key="2">
    <source>
        <dbReference type="EMBL" id="SES76272.1"/>
    </source>
</evidence>
<keyword evidence="3" id="KW-1185">Reference proteome</keyword>
<reference evidence="2 4" key="2">
    <citation type="submission" date="2016-10" db="EMBL/GenBank/DDBJ databases">
        <authorList>
            <person name="de Groot N.N."/>
        </authorList>
    </citation>
    <scope>NUCLEOTIDE SEQUENCE [LARGE SCALE GENOMIC DNA]</scope>
    <source>
        <strain evidence="2 4">DSM 25947</strain>
    </source>
</reference>
<dbReference type="EMBL" id="CP007451">
    <property type="protein sequence ID" value="AHW61846.1"/>
    <property type="molecule type" value="Genomic_DNA"/>
</dbReference>
<reference evidence="1 3" key="1">
    <citation type="submission" date="2014-03" db="EMBL/GenBank/DDBJ databases">
        <title>Complete genome sequence of a deeply braunched marine Bacteroidia bacterium Draconibacterium orientale type strain FH5T.</title>
        <authorList>
            <person name="Li X."/>
            <person name="Wang X."/>
            <person name="Xie Z."/>
            <person name="Du Z."/>
            <person name="Chen G."/>
        </authorList>
    </citation>
    <scope>NUCLEOTIDE SEQUENCE [LARGE SCALE GENOMIC DNA]</scope>
    <source>
        <strain evidence="1 3">FH5</strain>
    </source>
</reference>
<dbReference type="Proteomes" id="UP000023772">
    <property type="component" value="Chromosome"/>
</dbReference>
<protein>
    <submittedName>
        <fullName evidence="2">Uncharacterized protein</fullName>
    </submittedName>
</protein>
<dbReference type="eggNOG" id="ENOG5032V86">
    <property type="taxonomic scope" value="Bacteria"/>
</dbReference>
<proteinExistence type="predicted"/>
<dbReference type="EMBL" id="FOHT01000002">
    <property type="protein sequence ID" value="SES76272.1"/>
    <property type="molecule type" value="Genomic_DNA"/>
</dbReference>
<evidence type="ECO:0000313" key="3">
    <source>
        <dbReference type="Proteomes" id="UP000023772"/>
    </source>
</evidence>
<dbReference type="STRING" id="1168034.FH5T_09425"/>
<evidence type="ECO:0000313" key="4">
    <source>
        <dbReference type="Proteomes" id="UP000181981"/>
    </source>
</evidence>
<dbReference type="AlphaFoldDB" id="X5E5G5"/>
<dbReference type="KEGG" id="dori:FH5T_09425"/>